<dbReference type="GO" id="GO:0000976">
    <property type="term" value="F:transcription cis-regulatory region binding"/>
    <property type="evidence" value="ECO:0007669"/>
    <property type="project" value="TreeGrafter"/>
</dbReference>
<comment type="caution">
    <text evidence="5">The sequence shown here is derived from an EMBL/GenBank/DDBJ whole genome shotgun (WGS) entry which is preliminary data.</text>
</comment>
<dbReference type="GO" id="GO:0005829">
    <property type="term" value="C:cytosol"/>
    <property type="evidence" value="ECO:0007669"/>
    <property type="project" value="TreeGrafter"/>
</dbReference>
<dbReference type="PROSITE" id="PS01124">
    <property type="entry name" value="HTH_ARAC_FAMILY_2"/>
    <property type="match status" value="1"/>
</dbReference>
<dbReference type="SUPFAM" id="SSF46689">
    <property type="entry name" value="Homeodomain-like"/>
    <property type="match status" value="1"/>
</dbReference>
<organism evidence="5 6">
    <name type="scientific">Pseudomonas arsenicoxydans</name>
    <dbReference type="NCBI Taxonomy" id="702115"/>
    <lineage>
        <taxon>Bacteria</taxon>
        <taxon>Pseudomonadati</taxon>
        <taxon>Pseudomonadota</taxon>
        <taxon>Gammaproteobacteria</taxon>
        <taxon>Pseudomonadales</taxon>
        <taxon>Pseudomonadaceae</taxon>
        <taxon>Pseudomonas</taxon>
    </lineage>
</organism>
<dbReference type="Pfam" id="PF12833">
    <property type="entry name" value="HTH_18"/>
    <property type="match status" value="1"/>
</dbReference>
<evidence type="ECO:0000256" key="2">
    <source>
        <dbReference type="ARBA" id="ARBA00023125"/>
    </source>
</evidence>
<dbReference type="Gene3D" id="1.10.10.60">
    <property type="entry name" value="Homeodomain-like"/>
    <property type="match status" value="1"/>
</dbReference>
<sequence>MPFQAATSSRRSGMTPYMRGWVLQGFAKLIEELGGDVVRYEERFHLPLHGPDQSDMKIPGAPLIRLMEACAEDLECPDFGIRLASVQGRAPLGPVMLVLTQCATVGEAIGAAARFINLLNPAVELQGQTIAGGLRMSYQLKVPRVGIARQFEQWCLMAGVNVFQILAGANARPRAIFFTHAPLQTKEFYSRAFGCPSKFSQATFGLEFSASDTARPMDGNDPEMKALVTDYLERIADASGLDLEHQLDALIRKLLPTGRCTLDTLASHYFVSVRTLQRRLEDQGLAFEKQVDDIRRERAALYLSDPTLRISQVALLLGYAEQSSLSHAFKRWYGMSPSVWRRIRSTSPQAQ</sequence>
<dbReference type="Pfam" id="PF12625">
    <property type="entry name" value="Arabinose_bd"/>
    <property type="match status" value="1"/>
</dbReference>
<dbReference type="SMART" id="SM00342">
    <property type="entry name" value="HTH_ARAC"/>
    <property type="match status" value="1"/>
</dbReference>
<keyword evidence="1" id="KW-0805">Transcription regulation</keyword>
<evidence type="ECO:0000313" key="6">
    <source>
        <dbReference type="Proteomes" id="UP000317933"/>
    </source>
</evidence>
<dbReference type="InterPro" id="IPR009057">
    <property type="entry name" value="Homeodomain-like_sf"/>
</dbReference>
<gene>
    <name evidence="5" type="ORF">EAH78_20495</name>
</gene>
<dbReference type="GO" id="GO:0003700">
    <property type="term" value="F:DNA-binding transcription factor activity"/>
    <property type="evidence" value="ECO:0007669"/>
    <property type="project" value="InterPro"/>
</dbReference>
<dbReference type="EMBL" id="RCZE01000010">
    <property type="protein sequence ID" value="TPG75242.1"/>
    <property type="molecule type" value="Genomic_DNA"/>
</dbReference>
<dbReference type="PANTHER" id="PTHR47894">
    <property type="entry name" value="HTH-TYPE TRANSCRIPTIONAL REGULATOR GADX"/>
    <property type="match status" value="1"/>
</dbReference>
<dbReference type="InterPro" id="IPR032687">
    <property type="entry name" value="AraC-type_N"/>
</dbReference>
<dbReference type="AlphaFoldDB" id="A0A502HPB9"/>
<evidence type="ECO:0000256" key="3">
    <source>
        <dbReference type="ARBA" id="ARBA00023163"/>
    </source>
</evidence>
<keyword evidence="3" id="KW-0804">Transcription</keyword>
<reference evidence="5 6" key="1">
    <citation type="journal article" date="2019" name="Environ. Microbiol.">
        <title>Species interactions and distinct microbial communities in high Arctic permafrost affected cryosols are associated with the CH4 and CO2 gas fluxes.</title>
        <authorList>
            <person name="Altshuler I."/>
            <person name="Hamel J."/>
            <person name="Turney S."/>
            <person name="Magnuson E."/>
            <person name="Levesque R."/>
            <person name="Greer C."/>
            <person name="Whyte L.G."/>
        </authorList>
    </citation>
    <scope>NUCLEOTIDE SEQUENCE [LARGE SCALE GENOMIC DNA]</scope>
    <source>
        <strain evidence="5 6">E3</strain>
    </source>
</reference>
<dbReference type="PANTHER" id="PTHR47894:SF4">
    <property type="entry name" value="HTH-TYPE TRANSCRIPTIONAL REGULATOR GADX"/>
    <property type="match status" value="1"/>
</dbReference>
<evidence type="ECO:0000259" key="4">
    <source>
        <dbReference type="PROSITE" id="PS01124"/>
    </source>
</evidence>
<protein>
    <submittedName>
        <fullName evidence="5">AraC family transcriptional regulator</fullName>
    </submittedName>
</protein>
<keyword evidence="2" id="KW-0238">DNA-binding</keyword>
<evidence type="ECO:0000313" key="5">
    <source>
        <dbReference type="EMBL" id="TPG75242.1"/>
    </source>
</evidence>
<proteinExistence type="predicted"/>
<dbReference type="Proteomes" id="UP000317933">
    <property type="component" value="Unassembled WGS sequence"/>
</dbReference>
<dbReference type="InterPro" id="IPR018060">
    <property type="entry name" value="HTH_AraC"/>
</dbReference>
<evidence type="ECO:0000256" key="1">
    <source>
        <dbReference type="ARBA" id="ARBA00023015"/>
    </source>
</evidence>
<feature type="domain" description="HTH araC/xylS-type" evidence="4">
    <location>
        <begin position="245"/>
        <end position="343"/>
    </location>
</feature>
<accession>A0A502HPB9</accession>
<name>A0A502HPB9_9PSED</name>